<organism evidence="2 3">
    <name type="scientific">Flavobacterium chilense</name>
    <dbReference type="NCBI Taxonomy" id="946677"/>
    <lineage>
        <taxon>Bacteria</taxon>
        <taxon>Pseudomonadati</taxon>
        <taxon>Bacteroidota</taxon>
        <taxon>Flavobacteriia</taxon>
        <taxon>Flavobacteriales</taxon>
        <taxon>Flavobacteriaceae</taxon>
        <taxon>Flavobacterium</taxon>
    </lineage>
</organism>
<proteinExistence type="predicted"/>
<sequence length="223" mass="25341">MSNKIKRFFEIIIFGFCFWLIHFYVINYKDKLIPYDPKLKGIAGVGADFNNPGIIQMQNFDTTIFSIMLAVFIFGYYTNVLAEMEYSKRLNNTATIDIRASNRKIIGLRIVFLMCLYISVGPTIMILANLPDAETVKFFIVPVIPVSLGLGLYFVFRKISTIFSFQLTMSITVVLLAIVYVSGYFHLGTAAGRGIGTLLTSVLSTTKKWKEIDQFFKENVNKE</sequence>
<keyword evidence="1" id="KW-0472">Membrane</keyword>
<dbReference type="Proteomes" id="UP000184028">
    <property type="component" value="Unassembled WGS sequence"/>
</dbReference>
<accession>A0A1M7F4Q7</accession>
<evidence type="ECO:0000313" key="2">
    <source>
        <dbReference type="EMBL" id="SHL99051.1"/>
    </source>
</evidence>
<feature type="transmembrane region" description="Helical" evidence="1">
    <location>
        <begin position="106"/>
        <end position="130"/>
    </location>
</feature>
<evidence type="ECO:0000256" key="1">
    <source>
        <dbReference type="SAM" id="Phobius"/>
    </source>
</evidence>
<reference evidence="3" key="1">
    <citation type="submission" date="2016-11" db="EMBL/GenBank/DDBJ databases">
        <authorList>
            <person name="Varghese N."/>
            <person name="Submissions S."/>
        </authorList>
    </citation>
    <scope>NUCLEOTIDE SEQUENCE [LARGE SCALE GENOMIC DNA]</scope>
    <source>
        <strain evidence="3">DSM 24724</strain>
    </source>
</reference>
<dbReference type="AlphaFoldDB" id="A0A1M7F4Q7"/>
<dbReference type="EMBL" id="FRBT01000003">
    <property type="protein sequence ID" value="SHL99051.1"/>
    <property type="molecule type" value="Genomic_DNA"/>
</dbReference>
<evidence type="ECO:0000313" key="3">
    <source>
        <dbReference type="Proteomes" id="UP000184028"/>
    </source>
</evidence>
<feature type="transmembrane region" description="Helical" evidence="1">
    <location>
        <begin position="136"/>
        <end position="156"/>
    </location>
</feature>
<keyword evidence="3" id="KW-1185">Reference proteome</keyword>
<feature type="transmembrane region" description="Helical" evidence="1">
    <location>
        <begin position="64"/>
        <end position="82"/>
    </location>
</feature>
<gene>
    <name evidence="2" type="ORF">SAMN05444484_103225</name>
</gene>
<feature type="transmembrane region" description="Helical" evidence="1">
    <location>
        <begin position="163"/>
        <end position="185"/>
    </location>
</feature>
<dbReference type="STRING" id="946677.SAMN05444484_103225"/>
<dbReference type="RefSeq" id="WP_073075434.1">
    <property type="nucleotide sequence ID" value="NZ_FRBT01000003.1"/>
</dbReference>
<keyword evidence="1" id="KW-0812">Transmembrane</keyword>
<name>A0A1M7F4Q7_9FLAO</name>
<feature type="transmembrane region" description="Helical" evidence="1">
    <location>
        <begin position="7"/>
        <end position="26"/>
    </location>
</feature>
<keyword evidence="1" id="KW-1133">Transmembrane helix</keyword>
<protein>
    <submittedName>
        <fullName evidence="2">Uncharacterized protein</fullName>
    </submittedName>
</protein>